<accession>A0ABD3DWN8</accession>
<evidence type="ECO:0000313" key="9">
    <source>
        <dbReference type="Proteomes" id="UP001632038"/>
    </source>
</evidence>
<comment type="similarity">
    <text evidence="3">Belongs to the Ycf2 family.</text>
</comment>
<comment type="caution">
    <text evidence="7">The sequence shown here is derived from an EMBL/GenBank/DDBJ whole genome shotgun (WGS) entry which is preliminary data.</text>
</comment>
<evidence type="ECO:0000256" key="1">
    <source>
        <dbReference type="ARBA" id="ARBA00002329"/>
    </source>
</evidence>
<dbReference type="AlphaFoldDB" id="A0ABD3DWN8"/>
<comment type="subcellular location">
    <subcellularLocation>
        <location evidence="2">Plastid</location>
    </subcellularLocation>
</comment>
<dbReference type="GO" id="GO:0009536">
    <property type="term" value="C:plastid"/>
    <property type="evidence" value="ECO:0007669"/>
    <property type="project" value="UniProtKB-SubCell"/>
</dbReference>
<protein>
    <submittedName>
        <fullName evidence="7">Protein Ycf2</fullName>
    </submittedName>
</protein>
<dbReference type="GO" id="GO:0005524">
    <property type="term" value="F:ATP binding"/>
    <property type="evidence" value="ECO:0007669"/>
    <property type="project" value="UniProtKB-KW"/>
</dbReference>
<keyword evidence="6" id="KW-0067">ATP-binding</keyword>
<evidence type="ECO:0000256" key="3">
    <source>
        <dbReference type="ARBA" id="ARBA00009361"/>
    </source>
</evidence>
<dbReference type="Proteomes" id="UP001632038">
    <property type="component" value="Unassembled WGS sequence"/>
</dbReference>
<dbReference type="PANTHER" id="PTHR33078">
    <property type="entry name" value="PROTEIN YCF2-RELATED"/>
    <property type="match status" value="1"/>
</dbReference>
<evidence type="ECO:0000256" key="5">
    <source>
        <dbReference type="ARBA" id="ARBA00022741"/>
    </source>
</evidence>
<reference evidence="9" key="1">
    <citation type="journal article" date="2024" name="IScience">
        <title>Strigolactones Initiate the Formation of Haustorium-like Structures in Castilleja.</title>
        <authorList>
            <person name="Buerger M."/>
            <person name="Peterson D."/>
            <person name="Chory J."/>
        </authorList>
    </citation>
    <scope>NUCLEOTIDE SEQUENCE [LARGE SCALE GENOMIC DNA]</scope>
</reference>
<reference evidence="7" key="2">
    <citation type="submission" date="2024-11" db="EMBL/GenBank/DDBJ databases">
        <authorList>
            <person name="Burger M."/>
            <person name="Chory J."/>
        </authorList>
    </citation>
    <scope>NUCLEOTIDE SEQUENCE</scope>
    <source>
        <strain evidence="7">Tecolote</strain>
        <tissue evidence="7">Flower</tissue>
    </source>
</reference>
<evidence type="ECO:0000256" key="4">
    <source>
        <dbReference type="ARBA" id="ARBA00022640"/>
    </source>
</evidence>
<dbReference type="EMBL" id="JAVIJP010000012">
    <property type="protein sequence ID" value="KAL3646625.1"/>
    <property type="molecule type" value="Genomic_DNA"/>
</dbReference>
<evidence type="ECO:0000256" key="6">
    <source>
        <dbReference type="ARBA" id="ARBA00022840"/>
    </source>
</evidence>
<gene>
    <name evidence="7" type="primary">YCF2A_23</name>
    <name evidence="8" type="synonym">YCF2A_20</name>
    <name evidence="7" type="ORF">CASFOL_009515</name>
    <name evidence="8" type="ORF">CASFOL_009592</name>
</gene>
<keyword evidence="5" id="KW-0547">Nucleotide-binding</keyword>
<evidence type="ECO:0000313" key="7">
    <source>
        <dbReference type="EMBL" id="KAL3646548.1"/>
    </source>
</evidence>
<keyword evidence="9" id="KW-1185">Reference proteome</keyword>
<evidence type="ECO:0000256" key="2">
    <source>
        <dbReference type="ARBA" id="ARBA00004474"/>
    </source>
</evidence>
<dbReference type="EMBL" id="JAVIJP010000012">
    <property type="protein sequence ID" value="KAL3646548.1"/>
    <property type="molecule type" value="Genomic_DNA"/>
</dbReference>
<keyword evidence="4" id="KW-0934">Plastid</keyword>
<proteinExistence type="inferred from homology"/>
<dbReference type="PANTHER" id="PTHR33078:SF100">
    <property type="entry name" value="PROTEIN YCF2"/>
    <property type="match status" value="1"/>
</dbReference>
<organism evidence="7 9">
    <name type="scientific">Castilleja foliolosa</name>
    <dbReference type="NCBI Taxonomy" id="1961234"/>
    <lineage>
        <taxon>Eukaryota</taxon>
        <taxon>Viridiplantae</taxon>
        <taxon>Streptophyta</taxon>
        <taxon>Embryophyta</taxon>
        <taxon>Tracheophyta</taxon>
        <taxon>Spermatophyta</taxon>
        <taxon>Magnoliopsida</taxon>
        <taxon>eudicotyledons</taxon>
        <taxon>Gunneridae</taxon>
        <taxon>Pentapetalae</taxon>
        <taxon>asterids</taxon>
        <taxon>lamiids</taxon>
        <taxon>Lamiales</taxon>
        <taxon>Orobanchaceae</taxon>
        <taxon>Pedicularideae</taxon>
        <taxon>Castillejinae</taxon>
        <taxon>Castilleja</taxon>
    </lineage>
</organism>
<sequence>MFHTNGFGSITMGSNARDLVALTNEALSISITQKKSILDTNTIRSALHRQTWDLRSQKKSCNQGDSYLYKWYFELGTSMKKLTILLYLLSCSAGSVAQDLWSLPGPDEKNGITSYGLVENDSDLVHGLLEVEGALVGSSRTEKDCSPFENDRVTLLLRPEPRNPLDMMQNGSCSIFDLRFLYEKYESEFEEGEGEGALDPQQIEEDLFNHIVWAPRIWRPWGFLFDDCIERPNSLGFPYWSRAFRGKRIIYDEENELQENDSEFLQSGTMQYQTRDRSSKEQGLFRISQFIWDPADPLFFLFKDQPPGSVFSHRELFADEEMSKGLLTSQTDPPTSIYKRWFIKNTQEKHFELLINRQRWLRTNSSLSNGSFRSNTLSESFQYLSTLFLSNGTLLDQMTKTLLRKRWLFPDEMKIGFI</sequence>
<name>A0ABD3DWN8_9LAMI</name>
<evidence type="ECO:0000313" key="8">
    <source>
        <dbReference type="EMBL" id="KAL3646625.1"/>
    </source>
</evidence>
<comment type="function">
    <text evidence="1">Probable ATPase of unknown function. Its presence in a non-photosynthetic plant (Epifagus virginiana) and experiments in tobacco indicate that it has an essential function which is probably not related to photosynthesis.</text>
</comment>